<evidence type="ECO:0000313" key="11">
    <source>
        <dbReference type="EMBL" id="ASJ25616.1"/>
    </source>
</evidence>
<dbReference type="PANTHER" id="PTHR43725:SF47">
    <property type="entry name" value="UDP-GLUCOSE 4-EPIMERASE"/>
    <property type="match status" value="1"/>
</dbReference>
<evidence type="ECO:0000256" key="1">
    <source>
        <dbReference type="ARBA" id="ARBA00000083"/>
    </source>
</evidence>
<dbReference type="NCBIfam" id="TIGR01179">
    <property type="entry name" value="galE"/>
    <property type="match status" value="1"/>
</dbReference>
<evidence type="ECO:0000256" key="4">
    <source>
        <dbReference type="ARBA" id="ARBA00007637"/>
    </source>
</evidence>
<dbReference type="Proteomes" id="UP000197424">
    <property type="component" value="Chromosome"/>
</dbReference>
<keyword evidence="8 9" id="KW-0413">Isomerase</keyword>
<evidence type="ECO:0000256" key="2">
    <source>
        <dbReference type="ARBA" id="ARBA00001911"/>
    </source>
</evidence>
<evidence type="ECO:0000256" key="5">
    <source>
        <dbReference type="ARBA" id="ARBA00013189"/>
    </source>
</evidence>
<protein>
    <recommendedName>
        <fullName evidence="6 9">UDP-glucose 4-epimerase</fullName>
        <ecNumber evidence="5 9">5.1.3.2</ecNumber>
    </recommendedName>
</protein>
<comment type="cofactor">
    <cofactor evidence="2 9">
        <name>NAD(+)</name>
        <dbReference type="ChEBI" id="CHEBI:57540"/>
    </cofactor>
</comment>
<dbReference type="GO" id="GO:0006012">
    <property type="term" value="P:galactose metabolic process"/>
    <property type="evidence" value="ECO:0007669"/>
    <property type="project" value="UniProtKB-UniPathway"/>
</dbReference>
<keyword evidence="7 9" id="KW-0520">NAD</keyword>
<dbReference type="GO" id="GO:0005829">
    <property type="term" value="C:cytosol"/>
    <property type="evidence" value="ECO:0007669"/>
    <property type="project" value="TreeGrafter"/>
</dbReference>
<dbReference type="UniPathway" id="UPA00214"/>
<evidence type="ECO:0000256" key="6">
    <source>
        <dbReference type="ARBA" id="ARBA00018569"/>
    </source>
</evidence>
<dbReference type="EMBL" id="CP022115">
    <property type="protein sequence ID" value="ASJ25616.1"/>
    <property type="molecule type" value="Genomic_DNA"/>
</dbReference>
<evidence type="ECO:0000256" key="8">
    <source>
        <dbReference type="ARBA" id="ARBA00023235"/>
    </source>
</evidence>
<gene>
    <name evidence="11" type="ORF">LHGZ1_2785</name>
</gene>
<dbReference type="OrthoDB" id="9803010at2"/>
<accession>A0A248LMM4</accession>
<dbReference type="NCBIfam" id="NF007956">
    <property type="entry name" value="PRK10675.1"/>
    <property type="match status" value="1"/>
</dbReference>
<dbReference type="InterPro" id="IPR005886">
    <property type="entry name" value="UDP_G4E"/>
</dbReference>
<sequence length="337" mass="36468">MNILLTGGTGYIGSHAAVVFARLGHQVVLFDNLVNSDAGVAERVSFLAGKTVPLVIGDVRDRDILADALKRHAIDAVVHFAGLKAVGESVQKPIDYYANNVQGTISLVQAMESAGIHRLVFSSSATVYGTPRYLPYDEKHPVGAINPYGRTKQHVEDMLADLAASSPAWCIACLRYFNPVGAHESGLIGENPQGIPNNLMPFIAQVASGERPFLSVFGDDYDTPDGTGVRDYVHVMDLVEGHAAALDYLQSHAGWHAFNLGTGQGISVLDVIRSFEKASGRPVPYQVAARRAGDLPAYYADAGKANRLLGWQANRDLDEMCRSTWNFQQRLKQSFAG</sequence>
<evidence type="ECO:0000256" key="7">
    <source>
        <dbReference type="ARBA" id="ARBA00023027"/>
    </source>
</evidence>
<comment type="catalytic activity">
    <reaction evidence="1 9">
        <text>UDP-alpha-D-glucose = UDP-alpha-D-galactose</text>
        <dbReference type="Rhea" id="RHEA:22168"/>
        <dbReference type="ChEBI" id="CHEBI:58885"/>
        <dbReference type="ChEBI" id="CHEBI:66914"/>
        <dbReference type="EC" id="5.1.3.2"/>
    </reaction>
</comment>
<dbReference type="InterPro" id="IPR016040">
    <property type="entry name" value="NAD(P)-bd_dom"/>
</dbReference>
<dbReference type="GO" id="GO:0003978">
    <property type="term" value="F:UDP-glucose 4-epimerase activity"/>
    <property type="evidence" value="ECO:0007669"/>
    <property type="project" value="UniProtKB-UniRule"/>
</dbReference>
<feature type="domain" description="NAD(P)-binding" evidence="10">
    <location>
        <begin position="4"/>
        <end position="323"/>
    </location>
</feature>
<dbReference type="Gene3D" id="3.90.25.10">
    <property type="entry name" value="UDP-galactose 4-epimerase, domain 1"/>
    <property type="match status" value="1"/>
</dbReference>
<dbReference type="RefSeq" id="WP_088861394.1">
    <property type="nucleotide sequence ID" value="NZ_CP022115.1"/>
</dbReference>
<keyword evidence="9" id="KW-0119">Carbohydrate metabolism</keyword>
<dbReference type="EC" id="5.1.3.2" evidence="5 9"/>
<dbReference type="PRINTS" id="PR01713">
    <property type="entry name" value="NUCEPIMERASE"/>
</dbReference>
<dbReference type="Pfam" id="PF16363">
    <property type="entry name" value="GDP_Man_Dehyd"/>
    <property type="match status" value="1"/>
</dbReference>
<dbReference type="Gene3D" id="3.40.50.720">
    <property type="entry name" value="NAD(P)-binding Rossmann-like Domain"/>
    <property type="match status" value="1"/>
</dbReference>
<proteinExistence type="inferred from homology"/>
<dbReference type="PANTHER" id="PTHR43725">
    <property type="entry name" value="UDP-GLUCOSE 4-EPIMERASE"/>
    <property type="match status" value="1"/>
</dbReference>
<comment type="similarity">
    <text evidence="4 9">Belongs to the NAD(P)-dependent epimerase/dehydratase family.</text>
</comment>
<evidence type="ECO:0000313" key="12">
    <source>
        <dbReference type="Proteomes" id="UP000197424"/>
    </source>
</evidence>
<comment type="pathway">
    <text evidence="3 9">Carbohydrate metabolism; galactose metabolism.</text>
</comment>
<evidence type="ECO:0000256" key="3">
    <source>
        <dbReference type="ARBA" id="ARBA00004947"/>
    </source>
</evidence>
<organism evidence="11 12">
    <name type="scientific">Laribacter hongkongensis</name>
    <dbReference type="NCBI Taxonomy" id="168471"/>
    <lineage>
        <taxon>Bacteria</taxon>
        <taxon>Pseudomonadati</taxon>
        <taxon>Pseudomonadota</taxon>
        <taxon>Betaproteobacteria</taxon>
        <taxon>Neisseriales</taxon>
        <taxon>Aquaspirillaceae</taxon>
        <taxon>Laribacter</taxon>
    </lineage>
</organism>
<name>A0A248LMM4_9NEIS</name>
<dbReference type="AlphaFoldDB" id="A0A248LMM4"/>
<reference evidence="12" key="1">
    <citation type="submission" date="2017-06" db="EMBL/GenBank/DDBJ databases">
        <title>Whole genome sequence of Laribacter hongkongensis LHGZ1.</title>
        <authorList>
            <person name="Chen D."/>
            <person name="Wu H."/>
            <person name="Chen J."/>
        </authorList>
    </citation>
    <scope>NUCLEOTIDE SEQUENCE [LARGE SCALE GENOMIC DNA]</scope>
    <source>
        <strain evidence="12">LHGZ1</strain>
    </source>
</reference>
<dbReference type="SUPFAM" id="SSF51735">
    <property type="entry name" value="NAD(P)-binding Rossmann-fold domains"/>
    <property type="match status" value="1"/>
</dbReference>
<comment type="subunit">
    <text evidence="9">Homodimer.</text>
</comment>
<evidence type="ECO:0000259" key="10">
    <source>
        <dbReference type="Pfam" id="PF16363"/>
    </source>
</evidence>
<evidence type="ECO:0000256" key="9">
    <source>
        <dbReference type="RuleBase" id="RU366046"/>
    </source>
</evidence>
<dbReference type="CDD" id="cd05247">
    <property type="entry name" value="UDP_G4E_1_SDR_e"/>
    <property type="match status" value="1"/>
</dbReference>
<dbReference type="InterPro" id="IPR036291">
    <property type="entry name" value="NAD(P)-bd_dom_sf"/>
</dbReference>